<reference evidence="1 2" key="1">
    <citation type="submission" date="2024-10" db="EMBL/GenBank/DDBJ databases">
        <title>Updated reference genomes for cyclostephanoid diatoms.</title>
        <authorList>
            <person name="Roberts W.R."/>
            <person name="Alverson A.J."/>
        </authorList>
    </citation>
    <scope>NUCLEOTIDE SEQUENCE [LARGE SCALE GENOMIC DNA]</scope>
    <source>
        <strain evidence="1 2">AJA276-08</strain>
    </source>
</reference>
<keyword evidence="2" id="KW-1185">Reference proteome</keyword>
<comment type="caution">
    <text evidence="1">The sequence shown here is derived from an EMBL/GenBank/DDBJ whole genome shotgun (WGS) entry which is preliminary data.</text>
</comment>
<evidence type="ECO:0000313" key="1">
    <source>
        <dbReference type="EMBL" id="KAL3798467.1"/>
    </source>
</evidence>
<dbReference type="Proteomes" id="UP001530315">
    <property type="component" value="Unassembled WGS sequence"/>
</dbReference>
<protein>
    <submittedName>
        <fullName evidence="1">Uncharacterized protein</fullName>
    </submittedName>
</protein>
<accession>A0ABD3QEH4</accession>
<name>A0ABD3QEH4_9STRA</name>
<sequence>MVFQSHDVKMTMEQLHRPRHLHFLGDIERIPPPGTVGIVVEIPQARRSSDSFRYVFVKWLCATLHSFGPRF</sequence>
<gene>
    <name evidence="1" type="ORF">ACHAW5_007419</name>
</gene>
<organism evidence="1 2">
    <name type="scientific">Stephanodiscus triporus</name>
    <dbReference type="NCBI Taxonomy" id="2934178"/>
    <lineage>
        <taxon>Eukaryota</taxon>
        <taxon>Sar</taxon>
        <taxon>Stramenopiles</taxon>
        <taxon>Ochrophyta</taxon>
        <taxon>Bacillariophyta</taxon>
        <taxon>Coscinodiscophyceae</taxon>
        <taxon>Thalassiosirophycidae</taxon>
        <taxon>Stephanodiscales</taxon>
        <taxon>Stephanodiscaceae</taxon>
        <taxon>Stephanodiscus</taxon>
    </lineage>
</organism>
<proteinExistence type="predicted"/>
<dbReference type="AlphaFoldDB" id="A0ABD3QEH4"/>
<evidence type="ECO:0000313" key="2">
    <source>
        <dbReference type="Proteomes" id="UP001530315"/>
    </source>
</evidence>
<dbReference type="EMBL" id="JALLAZ020000297">
    <property type="protein sequence ID" value="KAL3798467.1"/>
    <property type="molecule type" value="Genomic_DNA"/>
</dbReference>